<comment type="caution">
    <text evidence="9">The sequence shown here is derived from an EMBL/GenBank/DDBJ whole genome shotgun (WGS) entry which is preliminary data.</text>
</comment>
<dbReference type="NCBIfam" id="NF033103">
    <property type="entry name" value="bla_class_A"/>
    <property type="match status" value="1"/>
</dbReference>
<evidence type="ECO:0000313" key="9">
    <source>
        <dbReference type="EMBL" id="OON40389.1"/>
    </source>
</evidence>
<dbReference type="OrthoDB" id="9784149at2"/>
<keyword evidence="4 6" id="KW-0378">Hydrolase</keyword>
<protein>
    <recommendedName>
        <fullName evidence="3 6">Beta-lactamase</fullName>
        <ecNumber evidence="3 6">3.5.2.6</ecNumber>
    </recommendedName>
</protein>
<evidence type="ECO:0000256" key="6">
    <source>
        <dbReference type="RuleBase" id="RU361140"/>
    </source>
</evidence>
<dbReference type="PROSITE" id="PS51318">
    <property type="entry name" value="TAT"/>
    <property type="match status" value="1"/>
</dbReference>
<dbReference type="PANTHER" id="PTHR35333:SF3">
    <property type="entry name" value="BETA-LACTAMASE-TYPE TRANSPEPTIDASE FOLD CONTAINING PROTEIN"/>
    <property type="match status" value="1"/>
</dbReference>
<proteinExistence type="inferred from homology"/>
<reference evidence="9 10" key="1">
    <citation type="submission" date="2016-12" db="EMBL/GenBank/DDBJ databases">
        <title>Izhakiella australiana sp. nov. of genus Izhakiella isolated from Australian desert.</title>
        <authorList>
            <person name="Ji M."/>
        </authorList>
    </citation>
    <scope>NUCLEOTIDE SEQUENCE [LARGE SCALE GENOMIC DNA]</scope>
    <source>
        <strain evidence="9 10">D4N98</strain>
    </source>
</reference>
<dbReference type="InterPro" id="IPR012338">
    <property type="entry name" value="Beta-lactam/transpept-like"/>
</dbReference>
<feature type="domain" description="Beta-lactamase class A catalytic" evidence="8">
    <location>
        <begin position="53"/>
        <end position="267"/>
    </location>
</feature>
<dbReference type="PANTHER" id="PTHR35333">
    <property type="entry name" value="BETA-LACTAMASE"/>
    <property type="match status" value="1"/>
</dbReference>
<name>A0A1S8YML9_9GAMM</name>
<gene>
    <name evidence="9" type="ORF">BTJ39_08215</name>
</gene>
<organism evidence="9 10">
    <name type="scientific">Izhakiella australiensis</name>
    <dbReference type="NCBI Taxonomy" id="1926881"/>
    <lineage>
        <taxon>Bacteria</taxon>
        <taxon>Pseudomonadati</taxon>
        <taxon>Pseudomonadota</taxon>
        <taxon>Gammaproteobacteria</taxon>
        <taxon>Enterobacterales</taxon>
        <taxon>Erwiniaceae</taxon>
        <taxon>Izhakiella</taxon>
    </lineage>
</organism>
<evidence type="ECO:0000256" key="7">
    <source>
        <dbReference type="SAM" id="SignalP"/>
    </source>
</evidence>
<dbReference type="SUPFAM" id="SSF56601">
    <property type="entry name" value="beta-lactamase/transpeptidase-like"/>
    <property type="match status" value="1"/>
</dbReference>
<dbReference type="EMBL" id="MRUL01000004">
    <property type="protein sequence ID" value="OON40389.1"/>
    <property type="molecule type" value="Genomic_DNA"/>
</dbReference>
<sequence>MALNLTRRRFLCAAGLLPVTAALAPLARASGSSDLHQQLEALEKQHNGRLGMTLIDTASGHSLQYRGNERFPMCSTSKALLAAAVLNLSLRQPDLLERRIHWDKSEKLSWMPVTEKHQDSGMTVSELCQAMIQYSDNLAANLMLKLVGGPAAVTAQARALGDQVTRLDRTEPTLNSAIPGDERDTTTPLAMARDLQKLAFGSGLPPRERQLWIGWLRGNTTGKQSIAAGVPSGWQVGDKTGSGDYGTTNDAALLWPPQRQPLVLTVYFTQPEKAAPSNRAVLAESARLTLAAWR</sequence>
<dbReference type="PROSITE" id="PS00146">
    <property type="entry name" value="BETA_LACTAMASE_A"/>
    <property type="match status" value="1"/>
</dbReference>
<dbReference type="GO" id="GO:0046677">
    <property type="term" value="P:response to antibiotic"/>
    <property type="evidence" value="ECO:0007669"/>
    <property type="project" value="UniProtKB-UniRule"/>
</dbReference>
<dbReference type="AlphaFoldDB" id="A0A1S8YML9"/>
<dbReference type="Pfam" id="PF13354">
    <property type="entry name" value="Beta-lactamase2"/>
    <property type="match status" value="1"/>
</dbReference>
<keyword evidence="5 6" id="KW-0046">Antibiotic resistance</keyword>
<feature type="chain" id="PRO_5012029274" description="Beta-lactamase" evidence="7">
    <location>
        <begin position="25"/>
        <end position="294"/>
    </location>
</feature>
<evidence type="ECO:0000256" key="1">
    <source>
        <dbReference type="ARBA" id="ARBA00001526"/>
    </source>
</evidence>
<evidence type="ECO:0000256" key="4">
    <source>
        <dbReference type="ARBA" id="ARBA00022801"/>
    </source>
</evidence>
<dbReference type="Gene3D" id="3.40.710.10">
    <property type="entry name" value="DD-peptidase/beta-lactamase superfamily"/>
    <property type="match status" value="1"/>
</dbReference>
<keyword evidence="7" id="KW-0732">Signal</keyword>
<comment type="catalytic activity">
    <reaction evidence="1 6">
        <text>a beta-lactam + H2O = a substituted beta-amino acid</text>
        <dbReference type="Rhea" id="RHEA:20401"/>
        <dbReference type="ChEBI" id="CHEBI:15377"/>
        <dbReference type="ChEBI" id="CHEBI:35627"/>
        <dbReference type="ChEBI" id="CHEBI:140347"/>
        <dbReference type="EC" id="3.5.2.6"/>
    </reaction>
</comment>
<feature type="signal peptide" evidence="7">
    <location>
        <begin position="1"/>
        <end position="24"/>
    </location>
</feature>
<dbReference type="RefSeq" id="WP_078002199.1">
    <property type="nucleotide sequence ID" value="NZ_MRUL01000004.1"/>
</dbReference>
<dbReference type="InterPro" id="IPR023650">
    <property type="entry name" value="Beta-lactam_class-A_AS"/>
</dbReference>
<evidence type="ECO:0000259" key="8">
    <source>
        <dbReference type="Pfam" id="PF13354"/>
    </source>
</evidence>
<dbReference type="STRING" id="1926881.BTJ39_08215"/>
<evidence type="ECO:0000256" key="2">
    <source>
        <dbReference type="ARBA" id="ARBA00009009"/>
    </source>
</evidence>
<dbReference type="InterPro" id="IPR000871">
    <property type="entry name" value="Beta-lactam_class-A"/>
</dbReference>
<evidence type="ECO:0000256" key="3">
    <source>
        <dbReference type="ARBA" id="ARBA00012865"/>
    </source>
</evidence>
<keyword evidence="10" id="KW-1185">Reference proteome</keyword>
<dbReference type="InterPro" id="IPR045155">
    <property type="entry name" value="Beta-lactam_cat"/>
</dbReference>
<comment type="similarity">
    <text evidence="2 6">Belongs to the class-A beta-lactamase family.</text>
</comment>
<dbReference type="PRINTS" id="PR00118">
    <property type="entry name" value="BLACTAMASEA"/>
</dbReference>
<dbReference type="Proteomes" id="UP000190667">
    <property type="component" value="Unassembled WGS sequence"/>
</dbReference>
<accession>A0A1S8YML9</accession>
<dbReference type="GO" id="GO:0008800">
    <property type="term" value="F:beta-lactamase activity"/>
    <property type="evidence" value="ECO:0007669"/>
    <property type="project" value="UniProtKB-UniRule"/>
</dbReference>
<dbReference type="EC" id="3.5.2.6" evidence="3 6"/>
<dbReference type="InterPro" id="IPR006311">
    <property type="entry name" value="TAT_signal"/>
</dbReference>
<evidence type="ECO:0000256" key="5">
    <source>
        <dbReference type="ARBA" id="ARBA00023251"/>
    </source>
</evidence>
<dbReference type="GO" id="GO:0030655">
    <property type="term" value="P:beta-lactam antibiotic catabolic process"/>
    <property type="evidence" value="ECO:0007669"/>
    <property type="project" value="InterPro"/>
</dbReference>
<evidence type="ECO:0000313" key="10">
    <source>
        <dbReference type="Proteomes" id="UP000190667"/>
    </source>
</evidence>